<proteinExistence type="predicted"/>
<keyword evidence="1" id="KW-0863">Zinc-finger</keyword>
<dbReference type="SUPFAM" id="SSF56219">
    <property type="entry name" value="DNase I-like"/>
    <property type="match status" value="1"/>
</dbReference>
<keyword evidence="1" id="KW-0862">Zinc</keyword>
<keyword evidence="1" id="KW-0479">Metal-binding</keyword>
<accession>A0A409X1A0</accession>
<gene>
    <name evidence="4" type="ORF">CVT24_006856</name>
</gene>
<dbReference type="EMBL" id="NHTK01004862">
    <property type="protein sequence ID" value="PPQ84511.1"/>
    <property type="molecule type" value="Genomic_DNA"/>
</dbReference>
<dbReference type="OrthoDB" id="3017416at2759"/>
<organism evidence="4 5">
    <name type="scientific">Panaeolus cyanescens</name>
    <dbReference type="NCBI Taxonomy" id="181874"/>
    <lineage>
        <taxon>Eukaryota</taxon>
        <taxon>Fungi</taxon>
        <taxon>Dikarya</taxon>
        <taxon>Basidiomycota</taxon>
        <taxon>Agaricomycotina</taxon>
        <taxon>Agaricomycetes</taxon>
        <taxon>Agaricomycetidae</taxon>
        <taxon>Agaricales</taxon>
        <taxon>Agaricineae</taxon>
        <taxon>Galeropsidaceae</taxon>
        <taxon>Panaeolus</taxon>
    </lineage>
</organism>
<dbReference type="GO" id="GO:0008270">
    <property type="term" value="F:zinc ion binding"/>
    <property type="evidence" value="ECO:0007669"/>
    <property type="project" value="UniProtKB-KW"/>
</dbReference>
<dbReference type="InParanoid" id="A0A409X1A0"/>
<evidence type="ECO:0000259" key="3">
    <source>
        <dbReference type="PROSITE" id="PS50158"/>
    </source>
</evidence>
<dbReference type="Gene3D" id="3.60.10.10">
    <property type="entry name" value="Endonuclease/exonuclease/phosphatase"/>
    <property type="match status" value="1"/>
</dbReference>
<evidence type="ECO:0000256" key="1">
    <source>
        <dbReference type="PROSITE-ProRule" id="PRU00047"/>
    </source>
</evidence>
<name>A0A409X1A0_9AGAR</name>
<dbReference type="STRING" id="181874.A0A409X1A0"/>
<dbReference type="Pfam" id="PF14529">
    <property type="entry name" value="Exo_endo_phos_2"/>
    <property type="match status" value="1"/>
</dbReference>
<keyword evidence="5" id="KW-1185">Reference proteome</keyword>
<sequence length="782" mass="89084">MPPHVNRLQASADPPTSEAVRTQKENELLQTETPPIVKNRTEALKALKSVNFIEKAEDIKSIRSLANAFFLFADPQKHEKGQKKLDSSLPDRQFLEAVGRILLGFAIDPQEQVRTYIHDALEVFTDEIKTSIREQCDKVITVTTETNTNIVSLANETQQVSSTIKKSAEDVARTYCMVAASPAAAHSSSPHFIPRPQVLNKQEKYDRQIMLKLNDDNPLLSSERSDDEVAKTIQEALSSLDLDNTHDTTIVSASRKSPRKDTVLLELKSHPTALWLKEEDRIISLATRLGATVQDRTYQVMVRRIPLTFDAELRSPDPPLKIASDNSLEPNAVKSVKWIKPAERRSEDQKSAYAMISLTTPQAANCLIRDGVHLNEKRWHRPAVRSTRDAPRCLKCQHYGHLAKDCPNAEACGTCGDGHPTRGYATKLRILQINLNKSRKAQLDLINDPHLQSAWDVILLQEPNISFYNNISTARGFRQVYPSARARSENVVRSGIWVNEKISTNTWREIEIEGTADITAIQLSGAHNTITILSIYNDCLNRDTERALNRFMTRNSRALLDNGGHVIWGGDFNRHHPLWDNDEDHRLFTSQAISEAEQLIQLLAEWNMEMALPKGIRTLEHMRTKNLSRPDNVFCSDHTSHRIIKCDTVPELRPTNTDHIPIGIVIDMGKVEVLPEQRRNFRMTDWEGFNASLTEHLYDHDTSTELRTPVDFDNQVSLLMTAINSTIEANTPLCTYTKYTRRWWSKELSQMRDQKQKLAWLHVKHAADKDNPIHDEYRRTRN</sequence>
<evidence type="ECO:0000256" key="2">
    <source>
        <dbReference type="SAM" id="MobiDB-lite"/>
    </source>
</evidence>
<comment type="caution">
    <text evidence="4">The sequence shown here is derived from an EMBL/GenBank/DDBJ whole genome shotgun (WGS) entry which is preliminary data.</text>
</comment>
<dbReference type="Proteomes" id="UP000284842">
    <property type="component" value="Unassembled WGS sequence"/>
</dbReference>
<evidence type="ECO:0000313" key="5">
    <source>
        <dbReference type="Proteomes" id="UP000284842"/>
    </source>
</evidence>
<dbReference type="PROSITE" id="PS50158">
    <property type="entry name" value="ZF_CCHC"/>
    <property type="match status" value="1"/>
</dbReference>
<dbReference type="InterPro" id="IPR005135">
    <property type="entry name" value="Endo/exonuclease/phosphatase"/>
</dbReference>
<protein>
    <recommendedName>
        <fullName evidence="3">CCHC-type domain-containing protein</fullName>
    </recommendedName>
</protein>
<reference evidence="4 5" key="1">
    <citation type="journal article" date="2018" name="Evol. Lett.">
        <title>Horizontal gene cluster transfer increased hallucinogenic mushroom diversity.</title>
        <authorList>
            <person name="Reynolds H.T."/>
            <person name="Vijayakumar V."/>
            <person name="Gluck-Thaler E."/>
            <person name="Korotkin H.B."/>
            <person name="Matheny P.B."/>
            <person name="Slot J.C."/>
        </authorList>
    </citation>
    <scope>NUCLEOTIDE SEQUENCE [LARGE SCALE GENOMIC DNA]</scope>
    <source>
        <strain evidence="4 5">2629</strain>
    </source>
</reference>
<evidence type="ECO:0000313" key="4">
    <source>
        <dbReference type="EMBL" id="PPQ84511.1"/>
    </source>
</evidence>
<dbReference type="GO" id="GO:0003676">
    <property type="term" value="F:nucleic acid binding"/>
    <property type="evidence" value="ECO:0007669"/>
    <property type="project" value="InterPro"/>
</dbReference>
<dbReference type="InterPro" id="IPR036691">
    <property type="entry name" value="Endo/exonu/phosph_ase_sf"/>
</dbReference>
<dbReference type="SMART" id="SM00343">
    <property type="entry name" value="ZnF_C2HC"/>
    <property type="match status" value="1"/>
</dbReference>
<dbReference type="GO" id="GO:0003824">
    <property type="term" value="F:catalytic activity"/>
    <property type="evidence" value="ECO:0007669"/>
    <property type="project" value="InterPro"/>
</dbReference>
<feature type="non-terminal residue" evidence="4">
    <location>
        <position position="782"/>
    </location>
</feature>
<feature type="domain" description="CCHC-type" evidence="3">
    <location>
        <begin position="392"/>
        <end position="408"/>
    </location>
</feature>
<dbReference type="InterPro" id="IPR001878">
    <property type="entry name" value="Znf_CCHC"/>
</dbReference>
<dbReference type="AlphaFoldDB" id="A0A409X1A0"/>
<feature type="region of interest" description="Disordered" evidence="2">
    <location>
        <begin position="1"/>
        <end position="31"/>
    </location>
</feature>